<feature type="signal peptide" evidence="1">
    <location>
        <begin position="1"/>
        <end position="25"/>
    </location>
</feature>
<keyword evidence="3" id="KW-1185">Reference proteome</keyword>
<evidence type="ECO:0000313" key="2">
    <source>
        <dbReference type="EMBL" id="KAF0287334.1"/>
    </source>
</evidence>
<dbReference type="OrthoDB" id="10060229at2759"/>
<feature type="chain" id="PRO_5025617651" evidence="1">
    <location>
        <begin position="26"/>
        <end position="348"/>
    </location>
</feature>
<accession>A0A6A4V6Z0</accession>
<protein>
    <submittedName>
        <fullName evidence="2">Torso-like protein</fullName>
    </submittedName>
</protein>
<sequence length="348" mass="40296">MRLHVLSPLLISLAVLVLVPRSGMTVTDFQYRVPVGYSVDIFHRYGQMALLFKILPQEQDLVTEQNFGHHLYLGKASQIFSPRSYYTETTPHNGTFRLRPRFDFCRGSYELLQALFADFHIDGTDKPHKALISATPPKWIAERLGIEPTYFNSSFYYVLVRLERPVRRVRLAGDPRVNRRFKRSAAAAPDPEAANDKLISTFGTHYFSNFATGDFVYQVYAYNPQTSPKLEELFERSEAEPHLLNGSSRLFSPWYASHIGRVTLASAPFKFRQMIAPQLGKQVWFRYYQSLFLLLESEHLLRETERYSGVMVTGMRLNGLQHVIGNSTLRQRFEEVVSNMFLLWEHNL</sequence>
<evidence type="ECO:0000256" key="1">
    <source>
        <dbReference type="SAM" id="SignalP"/>
    </source>
</evidence>
<dbReference type="Proteomes" id="UP000440578">
    <property type="component" value="Unassembled WGS sequence"/>
</dbReference>
<name>A0A6A4V6Z0_AMPAM</name>
<gene>
    <name evidence="2" type="primary">tsl</name>
    <name evidence="2" type="ORF">FJT64_014256</name>
</gene>
<keyword evidence="1" id="KW-0732">Signal</keyword>
<comment type="caution">
    <text evidence="2">The sequence shown here is derived from an EMBL/GenBank/DDBJ whole genome shotgun (WGS) entry which is preliminary data.</text>
</comment>
<dbReference type="AlphaFoldDB" id="A0A6A4V6Z0"/>
<evidence type="ECO:0000313" key="3">
    <source>
        <dbReference type="Proteomes" id="UP000440578"/>
    </source>
</evidence>
<reference evidence="2 3" key="1">
    <citation type="submission" date="2019-07" db="EMBL/GenBank/DDBJ databases">
        <title>Draft genome assembly of a fouling barnacle, Amphibalanus amphitrite (Darwin, 1854): The first reference genome for Thecostraca.</title>
        <authorList>
            <person name="Kim W."/>
        </authorList>
    </citation>
    <scope>NUCLEOTIDE SEQUENCE [LARGE SCALE GENOMIC DNA]</scope>
    <source>
        <strain evidence="2">SNU_AA5</strain>
        <tissue evidence="2">Soma without cirri and trophi</tissue>
    </source>
</reference>
<dbReference type="EMBL" id="VIIS01002199">
    <property type="protein sequence ID" value="KAF0287334.1"/>
    <property type="molecule type" value="Genomic_DNA"/>
</dbReference>
<proteinExistence type="predicted"/>
<organism evidence="2 3">
    <name type="scientific">Amphibalanus amphitrite</name>
    <name type="common">Striped barnacle</name>
    <name type="synonym">Balanus amphitrite</name>
    <dbReference type="NCBI Taxonomy" id="1232801"/>
    <lineage>
        <taxon>Eukaryota</taxon>
        <taxon>Metazoa</taxon>
        <taxon>Ecdysozoa</taxon>
        <taxon>Arthropoda</taxon>
        <taxon>Crustacea</taxon>
        <taxon>Multicrustacea</taxon>
        <taxon>Cirripedia</taxon>
        <taxon>Thoracica</taxon>
        <taxon>Thoracicalcarea</taxon>
        <taxon>Balanomorpha</taxon>
        <taxon>Balanoidea</taxon>
        <taxon>Balanidae</taxon>
        <taxon>Amphibalaninae</taxon>
        <taxon>Amphibalanus</taxon>
    </lineage>
</organism>